<organism evidence="1 2">
    <name type="scientific">Aspergillus melleus</name>
    <dbReference type="NCBI Taxonomy" id="138277"/>
    <lineage>
        <taxon>Eukaryota</taxon>
        <taxon>Fungi</taxon>
        <taxon>Dikarya</taxon>
        <taxon>Ascomycota</taxon>
        <taxon>Pezizomycotina</taxon>
        <taxon>Eurotiomycetes</taxon>
        <taxon>Eurotiomycetidae</taxon>
        <taxon>Eurotiales</taxon>
        <taxon>Aspergillaceae</taxon>
        <taxon>Aspergillus</taxon>
        <taxon>Aspergillus subgen. Circumdati</taxon>
    </lineage>
</organism>
<evidence type="ECO:0000313" key="1">
    <source>
        <dbReference type="EMBL" id="KAK1146417.1"/>
    </source>
</evidence>
<comment type="caution">
    <text evidence="1">The sequence shown here is derived from an EMBL/GenBank/DDBJ whole genome shotgun (WGS) entry which is preliminary data.</text>
</comment>
<proteinExistence type="predicted"/>
<keyword evidence="2" id="KW-1185">Reference proteome</keyword>
<name>A0ACC3B7Y6_9EURO</name>
<dbReference type="Proteomes" id="UP001177260">
    <property type="component" value="Unassembled WGS sequence"/>
</dbReference>
<evidence type="ECO:0000313" key="2">
    <source>
        <dbReference type="Proteomes" id="UP001177260"/>
    </source>
</evidence>
<dbReference type="EMBL" id="JAOPJF010000018">
    <property type="protein sequence ID" value="KAK1146417.1"/>
    <property type="molecule type" value="Genomic_DNA"/>
</dbReference>
<protein>
    <submittedName>
        <fullName evidence="1">Uncharacterized protein</fullName>
    </submittedName>
</protein>
<sequence length="102" mass="10138">MATMVVAALSLAALAIAVAVAAAATTAAVAAAVARARVTAAATTAVTAAAPTTTRRSRKGTRNTDRQNPILRETHAGVLVVFDKTHGGANGAGDNLWMSGII</sequence>
<reference evidence="1 2" key="1">
    <citation type="journal article" date="2023" name="ACS Omega">
        <title>Identification of the Neoaspergillic Acid Biosynthesis Gene Cluster by Establishing an In Vitro CRISPR-Ribonucleoprotein Genetic System in Aspergillus melleus.</title>
        <authorList>
            <person name="Yuan B."/>
            <person name="Grau M.F."/>
            <person name="Murata R.M."/>
            <person name="Torok T."/>
            <person name="Venkateswaran K."/>
            <person name="Stajich J.E."/>
            <person name="Wang C.C.C."/>
        </authorList>
    </citation>
    <scope>NUCLEOTIDE SEQUENCE [LARGE SCALE GENOMIC DNA]</scope>
    <source>
        <strain evidence="1 2">IMV 1140</strain>
    </source>
</reference>
<gene>
    <name evidence="1" type="ORF">N8T08_003204</name>
</gene>
<accession>A0ACC3B7Y6</accession>